<sequence length="995" mass="110612">MDLSQDIDPDLPVNGKTDVTRLMPLYSCPPVADYTMALPYKMGLNGTMKDMKAARYYIFSREGSYLPGDSEESGSDARSSSSDFTTPGEEEGEEEGVISTAITWQTHIPSYHASMNAPELTKQLLYYISGVTISAEDFYDVINHYNFIRFTILIPLPPLQHLGAFIIASPTHLARVSISNLCQGKYNQLVRCNEVRMLASTGEKKSGYKPVLQPVLSTHTVNIIRVPRKDRIDSGRLSWTGVQGPIANNFTLLRVRTRKPQAGPSLGTSRFRFGDSILCQTLFYDRVLRGVPKSSDEQEVYCLHQRPDGDGTLKQYNMQGLECRERELSRVPTDALLVRLDERAAFLIRTQKTDDSKNEVTIAASRVDIVNHNTKSLPILRGKEWKTICTPDRDSNLPVIRSLVYCESSALEHTATEAVDQWNHLDAIGRVQKTSPASHATSQRKSWVSQTDPETWEDVPGHSHDGSGGDLTPAVTKSSKPSPSSSLYAQSYTPKDTRLEELFLFCLRCTQQTPHHDTATNLQHRSPPPPRSGGRMQRLLSRVVPHVGDVTELLLPRSMTGVLTDPRLDGKGRCVCRLIRARLRRSQHPAESSECSNGATWIPSQTVLGGGECHTYSPPHSVLLFIDTPLTGHGGGMVSPVPTRTRGYTAGTSTKEAFPSLRHIPLPDWPPSRRPVTSDQQSSRDEKQWFLQVFLLLNGRGRLKVYGTVYSTSPRHTAALWARLARASHANIGHRHVHITFSLGNDVNDAFVKDHTHGDIERTAGAYPLSLPNTANVMVDKGQQHLLPTRSHAGSTEKKTSKDSKPNVHVTGKLDKMRMMPNEESTMTGGAPTLSDVMGVQSRGRFSWGNVPNVLRPDSFIPPTTATELSRQGQCPHGNWSLFLGYAPSLRQRLCVIVKMLLQLYRFKREKHIIGPDKIHSSNLLSPFLLPRDPPVGQQPDHENYTGSVLVYGYVSDMRLYYVELSCGTGVANQACHKWQIGRTKSGEFAFTSSQ</sequence>
<feature type="region of interest" description="Disordered" evidence="1">
    <location>
        <begin position="786"/>
        <end position="809"/>
    </location>
</feature>
<dbReference type="AlphaFoldDB" id="A0A7R9FUZ1"/>
<feature type="compositionally biased region" description="Low complexity" evidence="1">
    <location>
        <begin position="477"/>
        <end position="486"/>
    </location>
</feature>
<accession>A0A7R9FUZ1</accession>
<feature type="region of interest" description="Disordered" evidence="1">
    <location>
        <begin position="433"/>
        <end position="491"/>
    </location>
</feature>
<feature type="compositionally biased region" description="Polar residues" evidence="1">
    <location>
        <begin position="433"/>
        <end position="453"/>
    </location>
</feature>
<name>A0A7R9FUZ1_TIMSH</name>
<evidence type="ECO:0000256" key="1">
    <source>
        <dbReference type="SAM" id="MobiDB-lite"/>
    </source>
</evidence>
<feature type="region of interest" description="Disordered" evidence="1">
    <location>
        <begin position="66"/>
        <end position="96"/>
    </location>
</feature>
<evidence type="ECO:0000313" key="2">
    <source>
        <dbReference type="EMBL" id="CAD7256305.1"/>
    </source>
</evidence>
<protein>
    <submittedName>
        <fullName evidence="2">Uncharacterized protein</fullName>
    </submittedName>
</protein>
<feature type="region of interest" description="Disordered" evidence="1">
    <location>
        <begin position="516"/>
        <end position="535"/>
    </location>
</feature>
<feature type="compositionally biased region" description="Basic and acidic residues" evidence="1">
    <location>
        <begin position="795"/>
        <end position="809"/>
    </location>
</feature>
<reference evidence="2" key="1">
    <citation type="submission" date="2020-11" db="EMBL/GenBank/DDBJ databases">
        <authorList>
            <person name="Tran Van P."/>
        </authorList>
    </citation>
    <scope>NUCLEOTIDE SEQUENCE</scope>
</reference>
<proteinExistence type="predicted"/>
<dbReference type="EMBL" id="OC000151">
    <property type="protein sequence ID" value="CAD7256305.1"/>
    <property type="molecule type" value="Genomic_DNA"/>
</dbReference>
<feature type="region of interest" description="Disordered" evidence="1">
    <location>
        <begin position="661"/>
        <end position="683"/>
    </location>
</feature>
<gene>
    <name evidence="2" type="ORF">TSIB3V08_LOCUS586</name>
</gene>
<organism evidence="2">
    <name type="scientific">Timema shepardi</name>
    <name type="common">Walking stick</name>
    <dbReference type="NCBI Taxonomy" id="629360"/>
    <lineage>
        <taxon>Eukaryota</taxon>
        <taxon>Metazoa</taxon>
        <taxon>Ecdysozoa</taxon>
        <taxon>Arthropoda</taxon>
        <taxon>Hexapoda</taxon>
        <taxon>Insecta</taxon>
        <taxon>Pterygota</taxon>
        <taxon>Neoptera</taxon>
        <taxon>Polyneoptera</taxon>
        <taxon>Phasmatodea</taxon>
        <taxon>Timematodea</taxon>
        <taxon>Timematoidea</taxon>
        <taxon>Timematidae</taxon>
        <taxon>Timema</taxon>
    </lineage>
</organism>